<dbReference type="AlphaFoldDB" id="A0A835BES5"/>
<gene>
    <name evidence="1" type="ORF">HU200_038090</name>
</gene>
<comment type="caution">
    <text evidence="1">The sequence shown here is derived from an EMBL/GenBank/DDBJ whole genome shotgun (WGS) entry which is preliminary data.</text>
</comment>
<dbReference type="OrthoDB" id="688438at2759"/>
<organism evidence="1 2">
    <name type="scientific">Digitaria exilis</name>
    <dbReference type="NCBI Taxonomy" id="1010633"/>
    <lineage>
        <taxon>Eukaryota</taxon>
        <taxon>Viridiplantae</taxon>
        <taxon>Streptophyta</taxon>
        <taxon>Embryophyta</taxon>
        <taxon>Tracheophyta</taxon>
        <taxon>Spermatophyta</taxon>
        <taxon>Magnoliopsida</taxon>
        <taxon>Liliopsida</taxon>
        <taxon>Poales</taxon>
        <taxon>Poaceae</taxon>
        <taxon>PACMAD clade</taxon>
        <taxon>Panicoideae</taxon>
        <taxon>Panicodae</taxon>
        <taxon>Paniceae</taxon>
        <taxon>Anthephorinae</taxon>
        <taxon>Digitaria</taxon>
    </lineage>
</organism>
<dbReference type="Proteomes" id="UP000636709">
    <property type="component" value="Unassembled WGS sequence"/>
</dbReference>
<dbReference type="EMBL" id="JACEFO010001901">
    <property type="protein sequence ID" value="KAF8694978.1"/>
    <property type="molecule type" value="Genomic_DNA"/>
</dbReference>
<evidence type="ECO:0000313" key="2">
    <source>
        <dbReference type="Proteomes" id="UP000636709"/>
    </source>
</evidence>
<name>A0A835BES5_9POAL</name>
<keyword evidence="2" id="KW-1185">Reference proteome</keyword>
<reference evidence="1" key="1">
    <citation type="submission" date="2020-07" db="EMBL/GenBank/DDBJ databases">
        <title>Genome sequence and genetic diversity analysis of an under-domesticated orphan crop, white fonio (Digitaria exilis).</title>
        <authorList>
            <person name="Bennetzen J.L."/>
            <person name="Chen S."/>
            <person name="Ma X."/>
            <person name="Wang X."/>
            <person name="Yssel A.E.J."/>
            <person name="Chaluvadi S.R."/>
            <person name="Johnson M."/>
            <person name="Gangashetty P."/>
            <person name="Hamidou F."/>
            <person name="Sanogo M.D."/>
            <person name="Zwaenepoel A."/>
            <person name="Wallace J."/>
            <person name="Van De Peer Y."/>
            <person name="Van Deynze A."/>
        </authorList>
    </citation>
    <scope>NUCLEOTIDE SEQUENCE</scope>
    <source>
        <tissue evidence="1">Leaves</tissue>
    </source>
</reference>
<evidence type="ECO:0008006" key="3">
    <source>
        <dbReference type="Google" id="ProtNLM"/>
    </source>
</evidence>
<protein>
    <recommendedName>
        <fullName evidence="3">DUF295 domain-containing protein</fullName>
    </recommendedName>
</protein>
<accession>A0A835BES5</accession>
<evidence type="ECO:0000313" key="1">
    <source>
        <dbReference type="EMBL" id="KAF8694978.1"/>
    </source>
</evidence>
<dbReference type="PANTHER" id="PTHR33165">
    <property type="entry name" value="F-BOX DOMAIN CONTAINING PROTEIN-LIKE-RELATED"/>
    <property type="match status" value="1"/>
</dbReference>
<proteinExistence type="predicted"/>
<sequence length="320" mass="35789">MADWTSLPSDIITRVADGLLATDDIDYYIDLRAVCHSWRSSTADPKTSGNPRFQPRQWAMLDEVYQSDERLFVNTATGRFVRRDLSLLRRSYFVVAGADGGSIVLAERASPHAARVLNPFTGSLVRFVAPVPTEERDFVAHVISSSPPTLVLRCDESGTMIYWVYPDSESFFTIALKSSRLTLHPASDLLVPVKDIGSRPLFVGGCRCLSVDAELFPSVEANCIYYVIDEPLYICIYSLKDEKLVVAGGAIDSFNPHTLSPLACPPFTVVRLLCSYTFELRGSELKWEKMFTQLSGMDKELFARLTEELSAYDCESDDDY</sequence>
<dbReference type="PANTHER" id="PTHR33165:SF86">
    <property type="entry name" value="EXPRESSED PROTEIN"/>
    <property type="match status" value="1"/>
</dbReference>